<comment type="caution">
    <text evidence="3">The sequence shown here is derived from an EMBL/GenBank/DDBJ whole genome shotgun (WGS) entry which is preliminary data.</text>
</comment>
<feature type="active site" description="Proton donor/acceptor" evidence="1">
    <location>
        <position position="99"/>
    </location>
</feature>
<dbReference type="EMBL" id="VTOW01000006">
    <property type="protein sequence ID" value="NKE73383.1"/>
    <property type="molecule type" value="Genomic_DNA"/>
</dbReference>
<dbReference type="Gene3D" id="3.40.50.1240">
    <property type="entry name" value="Phosphoglycerate mutase-like"/>
    <property type="match status" value="1"/>
</dbReference>
<dbReference type="SMART" id="SM00855">
    <property type="entry name" value="PGAM"/>
    <property type="match status" value="1"/>
</dbReference>
<name>A0A7X6DUV3_9BACT</name>
<proteinExistence type="predicted"/>
<reference evidence="3 4" key="1">
    <citation type="journal article" date="2020" name="Nature">
        <title>Bacterial chemolithoautotrophy via manganese oxidation.</title>
        <authorList>
            <person name="Yu H."/>
            <person name="Leadbetter J.R."/>
        </authorList>
    </citation>
    <scope>NUCLEOTIDE SEQUENCE [LARGE SCALE GENOMIC DNA]</scope>
    <source>
        <strain evidence="3 4">Mn-1</strain>
    </source>
</reference>
<dbReference type="SUPFAM" id="SSF53254">
    <property type="entry name" value="Phosphoglycerate mutase-like"/>
    <property type="match status" value="1"/>
</dbReference>
<dbReference type="CDD" id="cd07067">
    <property type="entry name" value="HP_PGM_like"/>
    <property type="match status" value="1"/>
</dbReference>
<dbReference type="AlphaFoldDB" id="A0A7X6DUV3"/>
<dbReference type="GO" id="GO:0016791">
    <property type="term" value="F:phosphatase activity"/>
    <property type="evidence" value="ECO:0007669"/>
    <property type="project" value="TreeGrafter"/>
</dbReference>
<gene>
    <name evidence="3" type="ORF">MNODULE_21730</name>
</gene>
<feature type="binding site" evidence="2">
    <location>
        <position position="75"/>
    </location>
    <ligand>
        <name>substrate</name>
    </ligand>
</feature>
<keyword evidence="4" id="KW-1185">Reference proteome</keyword>
<accession>A0A7X6DUV3</accession>
<feature type="active site" description="Tele-phosphohistidine intermediate" evidence="1">
    <location>
        <position position="26"/>
    </location>
</feature>
<evidence type="ECO:0000256" key="1">
    <source>
        <dbReference type="PIRSR" id="PIRSR613078-1"/>
    </source>
</evidence>
<evidence type="ECO:0000313" key="3">
    <source>
        <dbReference type="EMBL" id="NKE73383.1"/>
    </source>
</evidence>
<protein>
    <submittedName>
        <fullName evidence="3">Histidine phosphatase family protein</fullName>
    </submittedName>
</protein>
<dbReference type="InterPro" id="IPR050275">
    <property type="entry name" value="PGM_Phosphatase"/>
</dbReference>
<sequence length="213" mass="23691">MKWCDGNPRFEFLPEDRPTRVYLLRHGEVTTFERRTFNGQTDVGLTPRGLLQLEEVAARLASCPIRAVYTSDLQRSVRGGEAIAKACGASLFQMSELREKNFGLWEGLNAEEISNRDPEGWSAWLTNPADSRPGGEESYREVGERALAAFEIILRKHAGEEVAVVAHGGVNKVLLADALGQSPTALFRIEQKYAALNIIDYFKNRAVVKLING</sequence>
<dbReference type="Pfam" id="PF00300">
    <property type="entry name" value="His_Phos_1"/>
    <property type="match status" value="1"/>
</dbReference>
<dbReference type="PANTHER" id="PTHR48100">
    <property type="entry name" value="BROAD-SPECIFICITY PHOSPHATASE YOR283W-RELATED"/>
    <property type="match status" value="1"/>
</dbReference>
<evidence type="ECO:0000256" key="2">
    <source>
        <dbReference type="PIRSR" id="PIRSR613078-2"/>
    </source>
</evidence>
<dbReference type="RefSeq" id="WP_168063333.1">
    <property type="nucleotide sequence ID" value="NZ_VTOW01000006.1"/>
</dbReference>
<evidence type="ECO:0000313" key="4">
    <source>
        <dbReference type="Proteomes" id="UP000534783"/>
    </source>
</evidence>
<organism evidence="3 4">
    <name type="scientific">Candidatus Manganitrophus noduliformans</name>
    <dbReference type="NCBI Taxonomy" id="2606439"/>
    <lineage>
        <taxon>Bacteria</taxon>
        <taxon>Pseudomonadati</taxon>
        <taxon>Nitrospirota</taxon>
        <taxon>Nitrospiria</taxon>
        <taxon>Candidatus Troglogloeales</taxon>
        <taxon>Candidatus Manganitrophaceae</taxon>
        <taxon>Candidatus Manganitrophus</taxon>
    </lineage>
</organism>
<dbReference type="InterPro" id="IPR013078">
    <property type="entry name" value="His_Pase_superF_clade-1"/>
</dbReference>
<dbReference type="InterPro" id="IPR029033">
    <property type="entry name" value="His_PPase_superfam"/>
</dbReference>
<dbReference type="Proteomes" id="UP000534783">
    <property type="component" value="Unassembled WGS sequence"/>
</dbReference>